<accession>V8C8Z3</accession>
<dbReference type="InterPro" id="IPR017896">
    <property type="entry name" value="4Fe4S_Fe-S-bd"/>
</dbReference>
<evidence type="ECO:0000256" key="2">
    <source>
        <dbReference type="ARBA" id="ARBA00022485"/>
    </source>
</evidence>
<gene>
    <name evidence="8" type="ORF">HMPREF2086_01260</name>
</gene>
<evidence type="ECO:0000256" key="6">
    <source>
        <dbReference type="ARBA" id="ARBA00023014"/>
    </source>
</evidence>
<sequence>MKDWSELEIGSVLFPFAEDGREALREHNNERSYTKESSYGTSVAHWRVDKPVHNVDICINCFNCWVYCPDAAILVREEKMRGVDYQHCKGCGVCVSVCPTNPKSLLMFDNNESNEVALGNWPQKEPKKPASE</sequence>
<dbReference type="OrthoDB" id="9778602at2"/>
<evidence type="ECO:0000256" key="4">
    <source>
        <dbReference type="ARBA" id="ARBA00022737"/>
    </source>
</evidence>
<dbReference type="NCBIfam" id="TIGR02179">
    <property type="entry name" value="PorD_KorD"/>
    <property type="match status" value="1"/>
</dbReference>
<dbReference type="InterPro" id="IPR017900">
    <property type="entry name" value="4Fe4S_Fe_S_CS"/>
</dbReference>
<dbReference type="PATRIC" id="fig|1357400.3.peg.1689"/>
<keyword evidence="5" id="KW-0408">Iron</keyword>
<reference evidence="8 9" key="1">
    <citation type="journal article" date="2014" name="Genome Announc.">
        <title>Draft genome sequences of six enterohepatic helicobacter species isolated from humans and one from rhesus macaques.</title>
        <authorList>
            <person name="Shen Z."/>
            <person name="Sheh A."/>
            <person name="Young S.K."/>
            <person name="Abouelliel A."/>
            <person name="Ward D.V."/>
            <person name="Earl A.M."/>
            <person name="Fox J.G."/>
        </authorList>
    </citation>
    <scope>NUCLEOTIDE SEQUENCE [LARGE SCALE GENOMIC DNA]</scope>
    <source>
        <strain evidence="8 9">MIT 99-5501</strain>
    </source>
</reference>
<comment type="cofactor">
    <cofactor evidence="1">
        <name>[4Fe-4S] cluster</name>
        <dbReference type="ChEBI" id="CHEBI:49883"/>
    </cofactor>
</comment>
<evidence type="ECO:0000313" key="9">
    <source>
        <dbReference type="Proteomes" id="UP000018731"/>
    </source>
</evidence>
<keyword evidence="6" id="KW-0411">Iron-sulfur</keyword>
<dbReference type="eggNOG" id="COG1144">
    <property type="taxonomic scope" value="Bacteria"/>
</dbReference>
<keyword evidence="9" id="KW-1185">Reference proteome</keyword>
<dbReference type="NCBIfam" id="NF007204">
    <property type="entry name" value="PRK09625.1"/>
    <property type="match status" value="1"/>
</dbReference>
<evidence type="ECO:0000256" key="3">
    <source>
        <dbReference type="ARBA" id="ARBA00022723"/>
    </source>
</evidence>
<dbReference type="Pfam" id="PF14697">
    <property type="entry name" value="Fer4_21"/>
    <property type="match status" value="1"/>
</dbReference>
<feature type="domain" description="4Fe-4S ferredoxin-type" evidence="7">
    <location>
        <begin position="78"/>
        <end position="108"/>
    </location>
</feature>
<feature type="domain" description="4Fe-4S ferredoxin-type" evidence="7">
    <location>
        <begin position="49"/>
        <end position="77"/>
    </location>
</feature>
<dbReference type="PROSITE" id="PS51379">
    <property type="entry name" value="4FE4S_FER_2"/>
    <property type="match status" value="2"/>
</dbReference>
<keyword evidence="3" id="KW-0479">Metal-binding</keyword>
<dbReference type="PROSITE" id="PS00198">
    <property type="entry name" value="4FE4S_FER_1"/>
    <property type="match status" value="1"/>
</dbReference>
<dbReference type="PANTHER" id="PTHR43724:SF1">
    <property type="entry name" value="PYRUVATE SYNTHASE SUBUNIT PORD"/>
    <property type="match status" value="1"/>
</dbReference>
<dbReference type="AlphaFoldDB" id="V8C8Z3"/>
<dbReference type="STRING" id="1357400.HMPREF2086_01260"/>
<dbReference type="PANTHER" id="PTHR43724">
    <property type="entry name" value="PYRUVATE SYNTHASE SUBUNIT PORD"/>
    <property type="match status" value="1"/>
</dbReference>
<protein>
    <recommendedName>
        <fullName evidence="7">4Fe-4S ferredoxin-type domain-containing protein</fullName>
    </recommendedName>
</protein>
<dbReference type="Proteomes" id="UP000018731">
    <property type="component" value="Unassembled WGS sequence"/>
</dbReference>
<keyword evidence="2" id="KW-0004">4Fe-4S</keyword>
<dbReference type="InterPro" id="IPR011898">
    <property type="entry name" value="PorD_KorD"/>
</dbReference>
<name>V8C8Z3_9HELI</name>
<dbReference type="GO" id="GO:0016625">
    <property type="term" value="F:oxidoreductase activity, acting on the aldehyde or oxo group of donors, iron-sulfur protein as acceptor"/>
    <property type="evidence" value="ECO:0007669"/>
    <property type="project" value="InterPro"/>
</dbReference>
<proteinExistence type="predicted"/>
<dbReference type="Gene3D" id="3.30.70.20">
    <property type="match status" value="1"/>
</dbReference>
<evidence type="ECO:0000259" key="7">
    <source>
        <dbReference type="PROSITE" id="PS51379"/>
    </source>
</evidence>
<evidence type="ECO:0000313" key="8">
    <source>
        <dbReference type="EMBL" id="ETD23455.1"/>
    </source>
</evidence>
<dbReference type="EMBL" id="AZJI01000005">
    <property type="protein sequence ID" value="ETD23455.1"/>
    <property type="molecule type" value="Genomic_DNA"/>
</dbReference>
<evidence type="ECO:0000256" key="5">
    <source>
        <dbReference type="ARBA" id="ARBA00023004"/>
    </source>
</evidence>
<dbReference type="RefSeq" id="WP_023928002.1">
    <property type="nucleotide sequence ID" value="NZ_KI669454.1"/>
</dbReference>
<dbReference type="GO" id="GO:0046872">
    <property type="term" value="F:metal ion binding"/>
    <property type="evidence" value="ECO:0007669"/>
    <property type="project" value="UniProtKB-KW"/>
</dbReference>
<organism evidence="8 9">
    <name type="scientific">Helicobacter macacae MIT 99-5501</name>
    <dbReference type="NCBI Taxonomy" id="1357400"/>
    <lineage>
        <taxon>Bacteria</taxon>
        <taxon>Pseudomonadati</taxon>
        <taxon>Campylobacterota</taxon>
        <taxon>Epsilonproteobacteria</taxon>
        <taxon>Campylobacterales</taxon>
        <taxon>Helicobacteraceae</taxon>
        <taxon>Helicobacter</taxon>
    </lineage>
</organism>
<evidence type="ECO:0000256" key="1">
    <source>
        <dbReference type="ARBA" id="ARBA00001966"/>
    </source>
</evidence>
<dbReference type="HOGENOM" id="CLU_139698_1_1_7"/>
<keyword evidence="4" id="KW-0677">Repeat</keyword>
<dbReference type="GO" id="GO:0051539">
    <property type="term" value="F:4 iron, 4 sulfur cluster binding"/>
    <property type="evidence" value="ECO:0007669"/>
    <property type="project" value="UniProtKB-KW"/>
</dbReference>
<comment type="caution">
    <text evidence="8">The sequence shown here is derived from an EMBL/GenBank/DDBJ whole genome shotgun (WGS) entry which is preliminary data.</text>
</comment>
<dbReference type="SUPFAM" id="SSF54862">
    <property type="entry name" value="4Fe-4S ferredoxins"/>
    <property type="match status" value="1"/>
</dbReference>